<sequence>MKLFGTAGIRGLYPVKINPILSYKTGLSLANYYGGKGEAIVGKDVRNTSDVLSFSLSSGLMAGGMNVTYIGISPTPLVAYSTDRLNAKVGVSVTASHNPPEDNGIKIFGQNGIEINELDENKIEEIILNGKEGDLQKSWEEVGSLSFNNYIEKKYEEDIVNHINFISNQRKLKILIDCANGSASNITPTILTKLKVGQIIGINCNYDSKFQARLPEPRPDVLQQSISVMNQLGADLLIAHDGDADRMAIAVPGLGFVKQDIVIALFAKYFLSNKKGDIVVSLDVGNEVEELVENYGGKIIRAKLGKIHEKAIESKNVLMAAEPWKLIDPSFGLWVDGIYEAALISKIFAEEKRKPIEIIKDIKIYPSARISLNLSIPEDFNLNKESIVKQILDNFASELDKDSYNIIDIDGYRINFKDKSWILFRASGTENKIRFYIQSYEKNKLKELIEKAKEIGIQVLNKYSIKIKGIEEYVEMGNENK</sequence>
<keyword evidence="6" id="KW-0413">Isomerase</keyword>
<evidence type="ECO:0000259" key="11">
    <source>
        <dbReference type="Pfam" id="PF02880"/>
    </source>
</evidence>
<proteinExistence type="inferred from homology"/>
<dbReference type="AlphaFoldDB" id="L0A8M5"/>
<keyword evidence="3" id="KW-0597">Phosphoprotein</keyword>
<evidence type="ECO:0000259" key="10">
    <source>
        <dbReference type="Pfam" id="PF02879"/>
    </source>
</evidence>
<evidence type="ECO:0000256" key="1">
    <source>
        <dbReference type="ARBA" id="ARBA00001946"/>
    </source>
</evidence>
<dbReference type="Pfam" id="PF00408">
    <property type="entry name" value="PGM_PMM_IV"/>
    <property type="match status" value="1"/>
</dbReference>
<reference evidence="13" key="1">
    <citation type="submission" date="2012-03" db="EMBL/GenBank/DDBJ databases">
        <title>Complete genome of Caldisphaera lagunensis DSM 15908.</title>
        <authorList>
            <person name="Lucas S."/>
            <person name="Copeland A."/>
            <person name="Lapidus A."/>
            <person name="Glavina del Rio T."/>
            <person name="Dalin E."/>
            <person name="Tice H."/>
            <person name="Bruce D."/>
            <person name="Goodwin L."/>
            <person name="Pitluck S."/>
            <person name="Peters L."/>
            <person name="Mikhailova N."/>
            <person name="Teshima H."/>
            <person name="Kyrpides N."/>
            <person name="Mavromatis K."/>
            <person name="Ivanova N."/>
            <person name="Brettin T."/>
            <person name="Detter J.C."/>
            <person name="Han C."/>
            <person name="Larimer F."/>
            <person name="Land M."/>
            <person name="Hauser L."/>
            <person name="Markowitz V."/>
            <person name="Cheng J.-F."/>
            <person name="Hugenholtz P."/>
            <person name="Woyke T."/>
            <person name="Wu D."/>
            <person name="Spring S."/>
            <person name="Schroeder M."/>
            <person name="Brambilla E."/>
            <person name="Klenk H.-P."/>
            <person name="Eisen J.A."/>
        </authorList>
    </citation>
    <scope>NUCLEOTIDE SEQUENCE [LARGE SCALE GENOMIC DNA]</scope>
    <source>
        <strain evidence="13">DSM 15908 / JCM 11604 / IC-154</strain>
    </source>
</reference>
<dbReference type="KEGG" id="clg:Calag_0417"/>
<dbReference type="InterPro" id="IPR005845">
    <property type="entry name" value="A-D-PHexomutase_a/b/a-II"/>
</dbReference>
<dbReference type="GO" id="GO:0000287">
    <property type="term" value="F:magnesium ion binding"/>
    <property type="evidence" value="ECO:0007669"/>
    <property type="project" value="InterPro"/>
</dbReference>
<dbReference type="InParanoid" id="L0A8M5"/>
<evidence type="ECO:0000313" key="12">
    <source>
        <dbReference type="EMBL" id="AFZ70186.1"/>
    </source>
</evidence>
<evidence type="ECO:0000259" key="9">
    <source>
        <dbReference type="Pfam" id="PF02878"/>
    </source>
</evidence>
<keyword evidence="4 7" id="KW-0479">Metal-binding</keyword>
<dbReference type="GO" id="GO:0005975">
    <property type="term" value="P:carbohydrate metabolic process"/>
    <property type="evidence" value="ECO:0007669"/>
    <property type="project" value="InterPro"/>
</dbReference>
<dbReference type="PANTHER" id="PTHR43771:SF1">
    <property type="entry name" value="PHOSPHOMANNOMUTASE"/>
    <property type="match status" value="1"/>
</dbReference>
<dbReference type="EMBL" id="CP003378">
    <property type="protein sequence ID" value="AFZ70186.1"/>
    <property type="molecule type" value="Genomic_DNA"/>
</dbReference>
<comment type="similarity">
    <text evidence="2 7">Belongs to the phosphohexose mutase family.</text>
</comment>
<evidence type="ECO:0000256" key="7">
    <source>
        <dbReference type="RuleBase" id="RU004326"/>
    </source>
</evidence>
<name>L0A8M5_CALLD</name>
<dbReference type="Pfam" id="PF02879">
    <property type="entry name" value="PGM_PMM_II"/>
    <property type="match status" value="1"/>
</dbReference>
<dbReference type="eggNOG" id="arCOG00767">
    <property type="taxonomic scope" value="Archaea"/>
</dbReference>
<evidence type="ECO:0000256" key="5">
    <source>
        <dbReference type="ARBA" id="ARBA00022842"/>
    </source>
</evidence>
<evidence type="ECO:0000259" key="8">
    <source>
        <dbReference type="Pfam" id="PF00408"/>
    </source>
</evidence>
<dbReference type="Gene3D" id="3.40.120.10">
    <property type="entry name" value="Alpha-D-Glucose-1,6-Bisphosphate, subunit A, domain 3"/>
    <property type="match status" value="3"/>
</dbReference>
<dbReference type="OrthoDB" id="10363at2157"/>
<keyword evidence="5 7" id="KW-0460">Magnesium</keyword>
<accession>L0A8M5</accession>
<dbReference type="InterPro" id="IPR016055">
    <property type="entry name" value="A-D-PHexomutase_a/b/a-I/II/III"/>
</dbReference>
<feature type="domain" description="Alpha-D-phosphohexomutase alpha/beta/alpha" evidence="9">
    <location>
        <begin position="2"/>
        <end position="132"/>
    </location>
</feature>
<dbReference type="Proteomes" id="UP000010469">
    <property type="component" value="Chromosome"/>
</dbReference>
<dbReference type="InterPro" id="IPR005844">
    <property type="entry name" value="A-D-PHexomutase_a/b/a-I"/>
</dbReference>
<evidence type="ECO:0000256" key="6">
    <source>
        <dbReference type="ARBA" id="ARBA00023235"/>
    </source>
</evidence>
<dbReference type="PRINTS" id="PR00509">
    <property type="entry name" value="PGMPMM"/>
</dbReference>
<dbReference type="HOGENOM" id="CLU_016950_7_0_2"/>
<dbReference type="PANTHER" id="PTHR43771">
    <property type="entry name" value="PHOSPHOMANNOMUTASE"/>
    <property type="match status" value="1"/>
</dbReference>
<dbReference type="SUPFAM" id="SSF53738">
    <property type="entry name" value="Phosphoglucomutase, first 3 domains"/>
    <property type="match status" value="3"/>
</dbReference>
<dbReference type="GO" id="GO:0016868">
    <property type="term" value="F:intramolecular phosphotransferase activity"/>
    <property type="evidence" value="ECO:0007669"/>
    <property type="project" value="InterPro"/>
</dbReference>
<dbReference type="InterPro" id="IPR016066">
    <property type="entry name" value="A-D-PHexomutase_CS"/>
</dbReference>
<evidence type="ECO:0000256" key="2">
    <source>
        <dbReference type="ARBA" id="ARBA00010231"/>
    </source>
</evidence>
<gene>
    <name evidence="12" type="ordered locus">Calag_0417</name>
</gene>
<feature type="domain" description="Alpha-D-phosphohexomutase C-terminal" evidence="8">
    <location>
        <begin position="401"/>
        <end position="451"/>
    </location>
</feature>
<dbReference type="Pfam" id="PF02878">
    <property type="entry name" value="PGM_PMM_I"/>
    <property type="match status" value="1"/>
</dbReference>
<organism evidence="12 13">
    <name type="scientific">Caldisphaera lagunensis (strain DSM 15908 / JCM 11604 / ANMR 0165 / IC-154)</name>
    <dbReference type="NCBI Taxonomy" id="1056495"/>
    <lineage>
        <taxon>Archaea</taxon>
        <taxon>Thermoproteota</taxon>
        <taxon>Thermoprotei</taxon>
        <taxon>Acidilobales</taxon>
        <taxon>Caldisphaeraceae</taxon>
        <taxon>Caldisphaera</taxon>
    </lineage>
</organism>
<dbReference type="SUPFAM" id="SSF55957">
    <property type="entry name" value="Phosphoglucomutase, C-terminal domain"/>
    <property type="match status" value="1"/>
</dbReference>
<evidence type="ECO:0000256" key="4">
    <source>
        <dbReference type="ARBA" id="ARBA00022723"/>
    </source>
</evidence>
<feature type="domain" description="Alpha-D-phosphohexomutase alpha/beta/alpha" evidence="10">
    <location>
        <begin position="154"/>
        <end position="250"/>
    </location>
</feature>
<dbReference type="InterPro" id="IPR005841">
    <property type="entry name" value="Alpha-D-phosphohexomutase_SF"/>
</dbReference>
<dbReference type="GeneID" id="14211677"/>
<evidence type="ECO:0000313" key="13">
    <source>
        <dbReference type="Proteomes" id="UP000010469"/>
    </source>
</evidence>
<dbReference type="InterPro" id="IPR005846">
    <property type="entry name" value="A-D-PHexomutase_a/b/a-III"/>
</dbReference>
<dbReference type="PROSITE" id="PS00710">
    <property type="entry name" value="PGM_PMM"/>
    <property type="match status" value="1"/>
</dbReference>
<evidence type="ECO:0000256" key="3">
    <source>
        <dbReference type="ARBA" id="ARBA00022553"/>
    </source>
</evidence>
<dbReference type="RefSeq" id="WP_015232084.1">
    <property type="nucleotide sequence ID" value="NC_019791.1"/>
</dbReference>
<protein>
    <submittedName>
        <fullName evidence="12">Phosphomannomutase</fullName>
    </submittedName>
</protein>
<dbReference type="InterPro" id="IPR036900">
    <property type="entry name" value="A-D-PHexomutase_C_sf"/>
</dbReference>
<dbReference type="InterPro" id="IPR005843">
    <property type="entry name" value="A-D-PHexomutase_C"/>
</dbReference>
<dbReference type="Pfam" id="PF02880">
    <property type="entry name" value="PGM_PMM_III"/>
    <property type="match status" value="1"/>
</dbReference>
<dbReference type="STRING" id="1056495.Calag_0417"/>
<comment type="cofactor">
    <cofactor evidence="1">
        <name>Mg(2+)</name>
        <dbReference type="ChEBI" id="CHEBI:18420"/>
    </cofactor>
</comment>
<keyword evidence="13" id="KW-1185">Reference proteome</keyword>
<dbReference type="Gene3D" id="3.30.310.50">
    <property type="entry name" value="Alpha-D-phosphohexomutase, C-terminal domain"/>
    <property type="match status" value="1"/>
</dbReference>
<feature type="domain" description="Alpha-D-phosphohexomutase alpha/beta/alpha" evidence="11">
    <location>
        <begin position="260"/>
        <end position="361"/>
    </location>
</feature>